<dbReference type="AlphaFoldDB" id="A0A556QPG7"/>
<name>A0A556QPG7_9BACT</name>
<sequence>MKTTLLFCLLSGILACPLPQEVHAAEPPVLREICALTLGDTPPPLFFSVQGKYQPFLVGNIERGPANKVPVKDALILFRQAVDAEGKTAMMAMVSVPLPAAPGPLLLVFFYDQSGRTTYRLIEDASSLYAAGTVRLINLSSEPVYCKVKENILTLASQASSVGGSGLVDGKSFEFAYGVMQPDGMLFKSPVKRLRLPREDMRLLILFASRYEQRDGQPPLLTVRDARIYDVVPKTPTPALAQVSSRH</sequence>
<proteinExistence type="predicted"/>
<dbReference type="Proteomes" id="UP000315648">
    <property type="component" value="Unassembled WGS sequence"/>
</dbReference>
<dbReference type="EMBL" id="VMBG01000001">
    <property type="protein sequence ID" value="TSJ78531.1"/>
    <property type="molecule type" value="Genomic_DNA"/>
</dbReference>
<evidence type="ECO:0000313" key="2">
    <source>
        <dbReference type="EMBL" id="TSJ78531.1"/>
    </source>
</evidence>
<evidence type="ECO:0000256" key="1">
    <source>
        <dbReference type="SAM" id="SignalP"/>
    </source>
</evidence>
<feature type="chain" id="PRO_5021801787" description="DUF4397 domain-containing protein" evidence="1">
    <location>
        <begin position="25"/>
        <end position="247"/>
    </location>
</feature>
<keyword evidence="3" id="KW-1185">Reference proteome</keyword>
<accession>A0A556QPG7</accession>
<dbReference type="RefSeq" id="WP_144228872.1">
    <property type="nucleotide sequence ID" value="NZ_CBCRVV010000022.1"/>
</dbReference>
<gene>
    <name evidence="2" type="ORF">FPL22_04320</name>
</gene>
<evidence type="ECO:0008006" key="4">
    <source>
        <dbReference type="Google" id="ProtNLM"/>
    </source>
</evidence>
<organism evidence="2 3">
    <name type="scientific">Rariglobus hedericola</name>
    <dbReference type="NCBI Taxonomy" id="2597822"/>
    <lineage>
        <taxon>Bacteria</taxon>
        <taxon>Pseudomonadati</taxon>
        <taxon>Verrucomicrobiota</taxon>
        <taxon>Opitutia</taxon>
        <taxon>Opitutales</taxon>
        <taxon>Opitutaceae</taxon>
        <taxon>Rariglobus</taxon>
    </lineage>
</organism>
<feature type="signal peptide" evidence="1">
    <location>
        <begin position="1"/>
        <end position="24"/>
    </location>
</feature>
<evidence type="ECO:0000313" key="3">
    <source>
        <dbReference type="Proteomes" id="UP000315648"/>
    </source>
</evidence>
<dbReference type="PROSITE" id="PS51257">
    <property type="entry name" value="PROKAR_LIPOPROTEIN"/>
    <property type="match status" value="1"/>
</dbReference>
<protein>
    <recommendedName>
        <fullName evidence="4">DUF4397 domain-containing protein</fullName>
    </recommendedName>
</protein>
<keyword evidence="1" id="KW-0732">Signal</keyword>
<reference evidence="2 3" key="1">
    <citation type="submission" date="2019-07" db="EMBL/GenBank/DDBJ databases">
        <title>Description of 53C-WASEF.</title>
        <authorList>
            <person name="Pitt A."/>
            <person name="Hahn M.W."/>
        </authorList>
    </citation>
    <scope>NUCLEOTIDE SEQUENCE [LARGE SCALE GENOMIC DNA]</scope>
    <source>
        <strain evidence="2 3">53C-WASEF</strain>
    </source>
</reference>
<comment type="caution">
    <text evidence="2">The sequence shown here is derived from an EMBL/GenBank/DDBJ whole genome shotgun (WGS) entry which is preliminary data.</text>
</comment>